<dbReference type="InterPro" id="IPR050678">
    <property type="entry name" value="DNA_Partitioning_ATPase"/>
</dbReference>
<dbReference type="PIRSF" id="PIRSF009320">
    <property type="entry name" value="Nuc_binding_HP_1000"/>
    <property type="match status" value="1"/>
</dbReference>
<dbReference type="PANTHER" id="PTHR13696">
    <property type="entry name" value="P-LOOP CONTAINING NUCLEOSIDE TRIPHOSPHATE HYDROLASE"/>
    <property type="match status" value="1"/>
</dbReference>
<keyword evidence="3" id="KW-1185">Reference proteome</keyword>
<dbReference type="InterPro" id="IPR002586">
    <property type="entry name" value="CobQ/CobB/MinD/ParA_Nub-bd_dom"/>
</dbReference>
<reference evidence="2 3" key="1">
    <citation type="submission" date="2020-08" db="EMBL/GenBank/DDBJ databases">
        <title>Genomic Encyclopedia of Type Strains, Phase IV (KMG-IV): sequencing the most valuable type-strain genomes for metagenomic binning, comparative biology and taxonomic classification.</title>
        <authorList>
            <person name="Goeker M."/>
        </authorList>
    </citation>
    <scope>NUCLEOTIDE SEQUENCE [LARGE SCALE GENOMIC DNA]</scope>
    <source>
        <strain evidence="2 3">DSM 103737</strain>
    </source>
</reference>
<protein>
    <submittedName>
        <fullName evidence="2">Chromosome partitioning protein</fullName>
    </submittedName>
</protein>
<dbReference type="PANTHER" id="PTHR13696:SF96">
    <property type="entry name" value="COBQ_COBB_MIND_PARA NUCLEOTIDE BINDING DOMAIN-CONTAINING PROTEIN"/>
    <property type="match status" value="1"/>
</dbReference>
<accession>A0A840BW26</accession>
<organism evidence="2 3">
    <name type="scientific">Chelatococcus caeni</name>
    <dbReference type="NCBI Taxonomy" id="1348468"/>
    <lineage>
        <taxon>Bacteria</taxon>
        <taxon>Pseudomonadati</taxon>
        <taxon>Pseudomonadota</taxon>
        <taxon>Alphaproteobacteria</taxon>
        <taxon>Hyphomicrobiales</taxon>
        <taxon>Chelatococcaceae</taxon>
        <taxon>Chelatococcus</taxon>
    </lineage>
</organism>
<proteinExistence type="predicted"/>
<feature type="domain" description="CobQ/CobB/MinD/ParA nucleotide binding" evidence="1">
    <location>
        <begin position="5"/>
        <end position="182"/>
    </location>
</feature>
<sequence>MAHIIGVVSQKGGVGKSTLTRLVAREFAQQGWDVKIADLDVSQGTCVEWGRIRQKNGVAPLIRVESFGRLEPALADAERFDLVVIDGAPHATATTLDIARVCDLVVIPTGLSLDDLRPAVVLAHELVRKGVAADKLVFVLARVGESVASMEDARRFLAQAGYDVAQHELPDRIGYQRAMNAGLAASESAHRTLNEKAEAVAQDIADRLTALVSRREVA</sequence>
<evidence type="ECO:0000313" key="2">
    <source>
        <dbReference type="EMBL" id="MBB4014996.1"/>
    </source>
</evidence>
<dbReference type="CDD" id="cd02042">
    <property type="entry name" value="ParAB_family"/>
    <property type="match status" value="1"/>
</dbReference>
<dbReference type="Pfam" id="PF01656">
    <property type="entry name" value="CbiA"/>
    <property type="match status" value="1"/>
</dbReference>
<dbReference type="RefSeq" id="WP_183315313.1">
    <property type="nucleotide sequence ID" value="NZ_JACIEN010000001.1"/>
</dbReference>
<dbReference type="InterPro" id="IPR027417">
    <property type="entry name" value="P-loop_NTPase"/>
</dbReference>
<dbReference type="Proteomes" id="UP000577362">
    <property type="component" value="Unassembled WGS sequence"/>
</dbReference>
<dbReference type="SUPFAM" id="SSF52540">
    <property type="entry name" value="P-loop containing nucleoside triphosphate hydrolases"/>
    <property type="match status" value="1"/>
</dbReference>
<gene>
    <name evidence="2" type="ORF">GGR16_000002</name>
</gene>
<dbReference type="Gene3D" id="3.40.50.300">
    <property type="entry name" value="P-loop containing nucleotide triphosphate hydrolases"/>
    <property type="match status" value="1"/>
</dbReference>
<comment type="caution">
    <text evidence="2">The sequence shown here is derived from an EMBL/GenBank/DDBJ whole genome shotgun (WGS) entry which is preliminary data.</text>
</comment>
<evidence type="ECO:0000313" key="3">
    <source>
        <dbReference type="Proteomes" id="UP000577362"/>
    </source>
</evidence>
<evidence type="ECO:0000259" key="1">
    <source>
        <dbReference type="Pfam" id="PF01656"/>
    </source>
</evidence>
<dbReference type="AlphaFoldDB" id="A0A840BW26"/>
<name>A0A840BW26_9HYPH</name>
<dbReference type="EMBL" id="JACIEN010000001">
    <property type="protein sequence ID" value="MBB4014996.1"/>
    <property type="molecule type" value="Genomic_DNA"/>
</dbReference>